<sequence length="141" mass="16485">MDLNNVRSDRLKLSHLSSIGLHLASSIQVNRLSFLEAPLSIGLHLSYQFDLNRISQSQQQQQSGNVTYQEQPRVLQLEQTQQFVNLPRANDYYAQMNDQLLQQQIVEYYQRLIQQQLQQQPEMIQQGQQFPTMPTPRNTNV</sequence>
<protein>
    <submittedName>
        <fullName evidence="1">Uncharacterized protein</fullName>
    </submittedName>
</protein>
<reference evidence="1" key="1">
    <citation type="submission" date="2022-12" db="EMBL/GenBank/DDBJ databases">
        <title>Genome assemblies of Blomia tropicalis.</title>
        <authorList>
            <person name="Cui Y."/>
        </authorList>
    </citation>
    <scope>NUCLEOTIDE SEQUENCE</scope>
    <source>
        <tissue evidence="1">Adult mites</tissue>
    </source>
</reference>
<gene>
    <name evidence="1" type="ORF">RDWZM_007151</name>
</gene>
<organism evidence="1 2">
    <name type="scientific">Blomia tropicalis</name>
    <name type="common">Mite</name>
    <dbReference type="NCBI Taxonomy" id="40697"/>
    <lineage>
        <taxon>Eukaryota</taxon>
        <taxon>Metazoa</taxon>
        <taxon>Ecdysozoa</taxon>
        <taxon>Arthropoda</taxon>
        <taxon>Chelicerata</taxon>
        <taxon>Arachnida</taxon>
        <taxon>Acari</taxon>
        <taxon>Acariformes</taxon>
        <taxon>Sarcoptiformes</taxon>
        <taxon>Astigmata</taxon>
        <taxon>Glycyphagoidea</taxon>
        <taxon>Echimyopodidae</taxon>
        <taxon>Blomia</taxon>
    </lineage>
</organism>
<proteinExistence type="predicted"/>
<accession>A0A9Q0M9E2</accession>
<dbReference type="EMBL" id="JAPWDV010000002">
    <property type="protein sequence ID" value="KAJ6221339.1"/>
    <property type="molecule type" value="Genomic_DNA"/>
</dbReference>
<name>A0A9Q0M9E2_BLOTA</name>
<dbReference type="AlphaFoldDB" id="A0A9Q0M9E2"/>
<evidence type="ECO:0000313" key="1">
    <source>
        <dbReference type="EMBL" id="KAJ6221339.1"/>
    </source>
</evidence>
<dbReference type="Proteomes" id="UP001142055">
    <property type="component" value="Chromosome 2"/>
</dbReference>
<keyword evidence="2" id="KW-1185">Reference proteome</keyword>
<comment type="caution">
    <text evidence="1">The sequence shown here is derived from an EMBL/GenBank/DDBJ whole genome shotgun (WGS) entry which is preliminary data.</text>
</comment>
<evidence type="ECO:0000313" key="2">
    <source>
        <dbReference type="Proteomes" id="UP001142055"/>
    </source>
</evidence>